<dbReference type="EMBL" id="SORX01000007">
    <property type="protein sequence ID" value="TFE00250.1"/>
    <property type="molecule type" value="Genomic_DNA"/>
</dbReference>
<evidence type="ECO:0000256" key="2">
    <source>
        <dbReference type="ARBA" id="ARBA00022694"/>
    </source>
</evidence>
<dbReference type="Pfam" id="PF05636">
    <property type="entry name" value="HIGH_NTase1"/>
    <property type="match status" value="1"/>
</dbReference>
<feature type="binding site" evidence="3">
    <location>
        <position position="162"/>
    </location>
    <ligand>
        <name>ATP</name>
        <dbReference type="ChEBI" id="CHEBI:30616"/>
    </ligand>
</feature>
<accession>A0A4Y8LC58</accession>
<evidence type="ECO:0000256" key="3">
    <source>
        <dbReference type="HAMAP-Rule" id="MF_01539"/>
    </source>
</evidence>
<keyword evidence="5" id="KW-1185">Reference proteome</keyword>
<comment type="subcellular location">
    <subcellularLocation>
        <location evidence="3">Cytoplasm</location>
    </subcellularLocation>
</comment>
<keyword evidence="4" id="KW-0808">Transferase</keyword>
<dbReference type="NCBIfam" id="NF010191">
    <property type="entry name" value="PRK13670.1"/>
    <property type="match status" value="1"/>
</dbReference>
<reference evidence="4 5" key="1">
    <citation type="submission" date="2019-03" db="EMBL/GenBank/DDBJ databases">
        <authorList>
            <person name="Yang Y."/>
        </authorList>
    </citation>
    <scope>NUCLEOTIDE SEQUENCE [LARGE SCALE GENOMIC DNA]</scope>
    <source>
        <strain evidence="4 5">ASL-1</strain>
    </source>
</reference>
<keyword evidence="3" id="KW-0694">RNA-binding</keyword>
<feature type="binding site" evidence="3">
    <location>
        <position position="101"/>
    </location>
    <ligand>
        <name>ATP</name>
        <dbReference type="ChEBI" id="CHEBI:30616"/>
    </ligand>
</feature>
<dbReference type="Proteomes" id="UP000297776">
    <property type="component" value="Unassembled WGS sequence"/>
</dbReference>
<keyword evidence="1 3" id="KW-0436">Ligase</keyword>
<dbReference type="PANTHER" id="PTHR37825">
    <property type="entry name" value="TRNA(MET) CYTIDINE ACETATE LIGASE"/>
    <property type="match status" value="1"/>
</dbReference>
<dbReference type="GO" id="GO:0005524">
    <property type="term" value="F:ATP binding"/>
    <property type="evidence" value="ECO:0007669"/>
    <property type="project" value="UniProtKB-KW"/>
</dbReference>
<dbReference type="GO" id="GO:0000049">
    <property type="term" value="F:tRNA binding"/>
    <property type="evidence" value="ECO:0007669"/>
    <property type="project" value="UniProtKB-KW"/>
</dbReference>
<dbReference type="GO" id="GO:0016740">
    <property type="term" value="F:transferase activity"/>
    <property type="evidence" value="ECO:0007669"/>
    <property type="project" value="UniProtKB-KW"/>
</dbReference>
<organism evidence="4 5">
    <name type="scientific">Jeotgalibacillus salarius</name>
    <dbReference type="NCBI Taxonomy" id="546023"/>
    <lineage>
        <taxon>Bacteria</taxon>
        <taxon>Bacillati</taxon>
        <taxon>Bacillota</taxon>
        <taxon>Bacilli</taxon>
        <taxon>Bacillales</taxon>
        <taxon>Caryophanaceae</taxon>
        <taxon>Jeotgalibacillus</taxon>
    </lineage>
</organism>
<feature type="binding site" evidence="3">
    <location>
        <begin position="7"/>
        <end position="20"/>
    </location>
    <ligand>
        <name>ATP</name>
        <dbReference type="ChEBI" id="CHEBI:30616"/>
    </ligand>
</feature>
<dbReference type="Gene3D" id="3.40.50.620">
    <property type="entry name" value="HUPs"/>
    <property type="match status" value="1"/>
</dbReference>
<dbReference type="RefSeq" id="WP_134382198.1">
    <property type="nucleotide sequence ID" value="NZ_SORX01000007.1"/>
</dbReference>
<evidence type="ECO:0000256" key="1">
    <source>
        <dbReference type="ARBA" id="ARBA00022598"/>
    </source>
</evidence>
<evidence type="ECO:0000313" key="4">
    <source>
        <dbReference type="EMBL" id="TFE00250.1"/>
    </source>
</evidence>
<gene>
    <name evidence="3" type="primary">tmcAL</name>
    <name evidence="4" type="ORF">E2626_12260</name>
</gene>
<dbReference type="GO" id="GO:0006400">
    <property type="term" value="P:tRNA modification"/>
    <property type="evidence" value="ECO:0007669"/>
    <property type="project" value="UniProtKB-UniRule"/>
</dbReference>
<keyword evidence="3" id="KW-0820">tRNA-binding</keyword>
<dbReference type="AlphaFoldDB" id="A0A4Y8LC58"/>
<protein>
    <recommendedName>
        <fullName evidence="3">tRNA(Met) cytidine acetate ligase</fullName>
        <ecNumber evidence="3">6.3.4.-</ecNumber>
    </recommendedName>
</protein>
<dbReference type="GO" id="GO:0005737">
    <property type="term" value="C:cytoplasm"/>
    <property type="evidence" value="ECO:0007669"/>
    <property type="project" value="UniProtKB-SubCell"/>
</dbReference>
<evidence type="ECO:0000313" key="5">
    <source>
        <dbReference type="Proteomes" id="UP000297776"/>
    </source>
</evidence>
<comment type="caution">
    <text evidence="4">The sequence shown here is derived from an EMBL/GenBank/DDBJ whole genome shotgun (WGS) entry which is preliminary data.</text>
</comment>
<comment type="catalytic activity">
    <reaction evidence="3">
        <text>cytidine(34) in elongator tRNA(Met) + acetate + ATP = N(4)-acetylcytidine(34) in elongator tRNA(Met) + AMP + diphosphate</text>
        <dbReference type="Rhea" id="RHEA:58144"/>
        <dbReference type="Rhea" id="RHEA-COMP:10693"/>
        <dbReference type="Rhea" id="RHEA-COMP:10694"/>
        <dbReference type="ChEBI" id="CHEBI:30089"/>
        <dbReference type="ChEBI" id="CHEBI:30616"/>
        <dbReference type="ChEBI" id="CHEBI:33019"/>
        <dbReference type="ChEBI" id="CHEBI:74900"/>
        <dbReference type="ChEBI" id="CHEBI:82748"/>
        <dbReference type="ChEBI" id="CHEBI:456215"/>
    </reaction>
</comment>
<dbReference type="PANTHER" id="PTHR37825:SF1">
    <property type="entry name" value="TRNA(MET) CYTIDINE ACETATE LIGASE"/>
    <property type="match status" value="1"/>
</dbReference>
<comment type="caution">
    <text evidence="3">Lacks conserved residue(s) required for the propagation of feature annotation.</text>
</comment>
<dbReference type="EC" id="6.3.4.-" evidence="3"/>
<comment type="function">
    <text evidence="3">Catalyzes the formation of N(4)-acetylcytidine (ac(4)C) at the wobble position of elongator tRNA(Met), using acetate and ATP as substrates. First activates an acetate ion to form acetyladenylate (Ac-AMP) and then transfers the acetyl group to tRNA to form ac(4)C34.</text>
</comment>
<sequence length="401" mass="45897">MKACGIVVEYNPFHNGHQLHADQSRTVTNSEIVIAVMSGNFLQRGEPALLPKQERAEMALRSGVDIVFELPYQFAVQHASIFAEGAVKLLDAAGCSSICFGSENGKIEPFIQQLQLEKDQRPELQHKIREQMKLGKSYPAAAAESYKQLFEDQSQLDLAKPNNMLGYQYITAVDVFSDKIKPYTIQRTSSQYHDESLNHSFISSATSIRKKIFEDGVESVKNHVPESTYSVLDKYLGNHGQLLNWSSYWSYIQHILLTNSPSSLERIYEMEEGIQYRLIEAALDSRNFGEFMHKVKTKRYTWTRIQRILTHLLTTTTKEEMQSNHSPAYLRMLGMNAKGREYLNLYKNDFTLPIISNLNRNHHEQCAIDIRAGRAYAMGYSNPIKRQEMIVKDFKSAPVII</sequence>
<keyword evidence="3" id="KW-0547">Nucleotide-binding</keyword>
<comment type="similarity">
    <text evidence="3">Belongs to the TmcAL family.</text>
</comment>
<name>A0A4Y8LC58_9BACL</name>
<dbReference type="OrthoDB" id="9769796at2"/>
<feature type="binding site" evidence="3">
    <location>
        <position position="187"/>
    </location>
    <ligand>
        <name>ATP</name>
        <dbReference type="ChEBI" id="CHEBI:30616"/>
    </ligand>
</feature>
<dbReference type="HAMAP" id="MF_01539">
    <property type="entry name" value="TmcAL"/>
    <property type="match status" value="1"/>
</dbReference>
<proteinExistence type="inferred from homology"/>
<dbReference type="InterPro" id="IPR014729">
    <property type="entry name" value="Rossmann-like_a/b/a_fold"/>
</dbReference>
<keyword evidence="3" id="KW-0067">ATP-binding</keyword>
<dbReference type="SUPFAM" id="SSF52374">
    <property type="entry name" value="Nucleotidylyl transferase"/>
    <property type="match status" value="1"/>
</dbReference>
<keyword evidence="2 3" id="KW-0819">tRNA processing</keyword>
<dbReference type="GO" id="GO:0016879">
    <property type="term" value="F:ligase activity, forming carbon-nitrogen bonds"/>
    <property type="evidence" value="ECO:0007669"/>
    <property type="project" value="UniProtKB-UniRule"/>
</dbReference>
<keyword evidence="3" id="KW-0963">Cytoplasm</keyword>
<dbReference type="InterPro" id="IPR008513">
    <property type="entry name" value="tRNA(Met)_cyd_acetate_ligase"/>
</dbReference>